<accession>A0A1W6K4P8</accession>
<dbReference type="Gene3D" id="1.10.10.10">
    <property type="entry name" value="Winged helix-like DNA-binding domain superfamily/Winged helix DNA-binding domain"/>
    <property type="match status" value="1"/>
</dbReference>
<proteinExistence type="inferred from homology"/>
<dbReference type="Gene3D" id="1.10.1740.10">
    <property type="match status" value="1"/>
</dbReference>
<dbReference type="InterPro" id="IPR013249">
    <property type="entry name" value="RNA_pol_sigma70_r4_t2"/>
</dbReference>
<dbReference type="GO" id="GO:0006352">
    <property type="term" value="P:DNA-templated transcription initiation"/>
    <property type="evidence" value="ECO:0007669"/>
    <property type="project" value="InterPro"/>
</dbReference>
<dbReference type="EMBL" id="FOTV01000020">
    <property type="protein sequence ID" value="SFM00052.1"/>
    <property type="molecule type" value="Genomic_DNA"/>
</dbReference>
<evidence type="ECO:0000259" key="6">
    <source>
        <dbReference type="Pfam" id="PF08281"/>
    </source>
</evidence>
<dbReference type="NCBIfam" id="TIGR02937">
    <property type="entry name" value="sigma70-ECF"/>
    <property type="match status" value="1"/>
</dbReference>
<dbReference type="PANTHER" id="PTHR43133:SF25">
    <property type="entry name" value="RNA POLYMERASE SIGMA FACTOR RFAY-RELATED"/>
    <property type="match status" value="1"/>
</dbReference>
<reference evidence="8 10" key="1">
    <citation type="submission" date="2016-10" db="EMBL/GenBank/DDBJ databases">
        <authorList>
            <person name="Varghese N."/>
            <person name="Submissions S."/>
        </authorList>
    </citation>
    <scope>NUCLEOTIDE SEQUENCE [LARGE SCALE GENOMIC DNA]</scope>
    <source>
        <strain evidence="8 10">DSM 26291</strain>
    </source>
</reference>
<dbReference type="GO" id="GO:0003677">
    <property type="term" value="F:DNA binding"/>
    <property type="evidence" value="ECO:0007669"/>
    <property type="project" value="InterPro"/>
</dbReference>
<comment type="similarity">
    <text evidence="1">Belongs to the sigma-70 factor family. ECF subfamily.</text>
</comment>
<evidence type="ECO:0000256" key="4">
    <source>
        <dbReference type="ARBA" id="ARBA00023163"/>
    </source>
</evidence>
<dbReference type="Pfam" id="PF04542">
    <property type="entry name" value="Sigma70_r2"/>
    <property type="match status" value="1"/>
</dbReference>
<dbReference type="InterPro" id="IPR013324">
    <property type="entry name" value="RNA_pol_sigma_r3/r4-like"/>
</dbReference>
<dbReference type="SUPFAM" id="SSF88659">
    <property type="entry name" value="Sigma3 and sigma4 domains of RNA polymerase sigma factors"/>
    <property type="match status" value="1"/>
</dbReference>
<keyword evidence="4" id="KW-0804">Transcription</keyword>
<dbReference type="GO" id="GO:0016987">
    <property type="term" value="F:sigma factor activity"/>
    <property type="evidence" value="ECO:0007669"/>
    <property type="project" value="UniProtKB-KW"/>
</dbReference>
<keyword evidence="2" id="KW-0805">Transcription regulation</keyword>
<evidence type="ECO:0000256" key="3">
    <source>
        <dbReference type="ARBA" id="ARBA00023082"/>
    </source>
</evidence>
<name>A0A1W6K4P8_9GAMM</name>
<dbReference type="Pfam" id="PF08281">
    <property type="entry name" value="Sigma70_r4_2"/>
    <property type="match status" value="1"/>
</dbReference>
<protein>
    <submittedName>
        <fullName evidence="7">ECF RNA polymerase sigma factor SigR</fullName>
    </submittedName>
    <submittedName>
        <fullName evidence="8">RNA polymerase sigma-70 factor, ECF subfamily</fullName>
    </submittedName>
</protein>
<evidence type="ECO:0000313" key="7">
    <source>
        <dbReference type="EMBL" id="ARM82391.1"/>
    </source>
</evidence>
<organism evidence="7 9">
    <name type="scientific">Marinobacter salarius</name>
    <dbReference type="NCBI Taxonomy" id="1420917"/>
    <lineage>
        <taxon>Bacteria</taxon>
        <taxon>Pseudomonadati</taxon>
        <taxon>Pseudomonadota</taxon>
        <taxon>Gammaproteobacteria</taxon>
        <taxon>Pseudomonadales</taxon>
        <taxon>Marinobacteraceae</taxon>
        <taxon>Marinobacter</taxon>
    </lineage>
</organism>
<dbReference type="Proteomes" id="UP000199211">
    <property type="component" value="Unassembled WGS sequence"/>
</dbReference>
<evidence type="ECO:0000313" key="9">
    <source>
        <dbReference type="Proteomes" id="UP000193100"/>
    </source>
</evidence>
<feature type="domain" description="RNA polymerase sigma factor 70 region 4 type 2" evidence="6">
    <location>
        <begin position="126"/>
        <end position="176"/>
    </location>
</feature>
<dbReference type="CDD" id="cd06171">
    <property type="entry name" value="Sigma70_r4"/>
    <property type="match status" value="1"/>
</dbReference>
<dbReference type="RefSeq" id="WP_227662332.1">
    <property type="nucleotide sequence ID" value="NZ_FOTV01000020.1"/>
</dbReference>
<evidence type="ECO:0000313" key="10">
    <source>
        <dbReference type="Proteomes" id="UP000199211"/>
    </source>
</evidence>
<evidence type="ECO:0000259" key="5">
    <source>
        <dbReference type="Pfam" id="PF04542"/>
    </source>
</evidence>
<dbReference type="EMBL" id="CP020931">
    <property type="protein sequence ID" value="ARM82391.1"/>
    <property type="molecule type" value="Genomic_DNA"/>
</dbReference>
<keyword evidence="10" id="KW-1185">Reference proteome</keyword>
<dbReference type="InterPro" id="IPR036388">
    <property type="entry name" value="WH-like_DNA-bd_sf"/>
</dbReference>
<dbReference type="InterPro" id="IPR014284">
    <property type="entry name" value="RNA_pol_sigma-70_dom"/>
</dbReference>
<dbReference type="AlphaFoldDB" id="A0A1W6K4P8"/>
<accession>A0A1I4M9S0</accession>
<evidence type="ECO:0000313" key="8">
    <source>
        <dbReference type="EMBL" id="SFM00052.1"/>
    </source>
</evidence>
<dbReference type="InterPro" id="IPR013325">
    <property type="entry name" value="RNA_pol_sigma_r2"/>
</dbReference>
<sequence>MALLPFRSSSSKRFDRLILPYMKGMYIFAYRLTGQKQDAEDLVQDVVVKMYPRLDELENVQQPQPWLNRVLYRHFVDLTRKQSSQREISVSTLVAAESQTAFIESLGEASPDASAGIDQTRIGETVKRLLNTLPPDQRTLLLLHDADGWRQEDIATVLDVPVGTIKSRLHRSRAFMRERLKKQMEPFEKQQREG</sequence>
<feature type="domain" description="RNA polymerase sigma-70 region 2" evidence="5">
    <location>
        <begin position="21"/>
        <end position="83"/>
    </location>
</feature>
<evidence type="ECO:0000256" key="1">
    <source>
        <dbReference type="ARBA" id="ARBA00010641"/>
    </source>
</evidence>
<evidence type="ECO:0000256" key="2">
    <source>
        <dbReference type="ARBA" id="ARBA00023015"/>
    </source>
</evidence>
<reference evidence="7 9" key="2">
    <citation type="submission" date="2017-04" db="EMBL/GenBank/DDBJ databases">
        <title>Genome Sequence of Marinobacter salarius strain SMR5 Isolated from a culture of the Diatom Skeletonema marinoi.</title>
        <authorList>
            <person name="Topel M."/>
            <person name="Pinder M.I.M."/>
            <person name="Johansson O.N."/>
            <person name="Kourtchenko O."/>
            <person name="Godhe A."/>
            <person name="Clarke A.K."/>
        </authorList>
    </citation>
    <scope>NUCLEOTIDE SEQUENCE [LARGE SCALE GENOMIC DNA]</scope>
    <source>
        <strain evidence="7 9">SMR5</strain>
    </source>
</reference>
<dbReference type="InterPro" id="IPR039425">
    <property type="entry name" value="RNA_pol_sigma-70-like"/>
</dbReference>
<dbReference type="Proteomes" id="UP000193100">
    <property type="component" value="Chromosome"/>
</dbReference>
<dbReference type="PANTHER" id="PTHR43133">
    <property type="entry name" value="RNA POLYMERASE ECF-TYPE SIGMA FACTO"/>
    <property type="match status" value="1"/>
</dbReference>
<dbReference type="SUPFAM" id="SSF88946">
    <property type="entry name" value="Sigma2 domain of RNA polymerase sigma factors"/>
    <property type="match status" value="1"/>
</dbReference>
<keyword evidence="3" id="KW-0731">Sigma factor</keyword>
<dbReference type="InterPro" id="IPR007627">
    <property type="entry name" value="RNA_pol_sigma70_r2"/>
</dbReference>
<gene>
    <name evidence="7" type="primary">sigR</name>
    <name evidence="7" type="ORF">MARSALSMR5_00290</name>
    <name evidence="8" type="ORF">SAMN04487868_12039</name>
</gene>